<evidence type="ECO:0000313" key="7">
    <source>
        <dbReference type="EMBL" id="CAD8902543.1"/>
    </source>
</evidence>
<comment type="subcellular location">
    <subcellularLocation>
        <location evidence="1">Membrane</location>
        <topology evidence="1">Multi-pass membrane protein</topology>
    </subcellularLocation>
</comment>
<feature type="transmembrane region" description="Helical" evidence="6">
    <location>
        <begin position="205"/>
        <end position="221"/>
    </location>
</feature>
<dbReference type="GO" id="GO:0005789">
    <property type="term" value="C:endoplasmic reticulum membrane"/>
    <property type="evidence" value="ECO:0007669"/>
    <property type="project" value="TreeGrafter"/>
</dbReference>
<feature type="transmembrane region" description="Helical" evidence="6">
    <location>
        <begin position="28"/>
        <end position="47"/>
    </location>
</feature>
<feature type="transmembrane region" description="Helical" evidence="6">
    <location>
        <begin position="255"/>
        <end position="275"/>
    </location>
</feature>
<keyword evidence="4 6" id="KW-1133">Transmembrane helix</keyword>
<feature type="transmembrane region" description="Helical" evidence="6">
    <location>
        <begin position="165"/>
        <end position="185"/>
    </location>
</feature>
<dbReference type="InterPro" id="IPR013657">
    <property type="entry name" value="SCL35B1-4/HUT1"/>
</dbReference>
<dbReference type="GO" id="GO:0000139">
    <property type="term" value="C:Golgi membrane"/>
    <property type="evidence" value="ECO:0007669"/>
    <property type="project" value="TreeGrafter"/>
</dbReference>
<protein>
    <recommendedName>
        <fullName evidence="8">Sugar phosphate transporter domain-containing protein</fullName>
    </recommendedName>
</protein>
<dbReference type="GO" id="GO:0046964">
    <property type="term" value="F:3'-phosphoadenosine 5'-phosphosulfate transmembrane transporter activity"/>
    <property type="evidence" value="ECO:0007669"/>
    <property type="project" value="TreeGrafter"/>
</dbReference>
<evidence type="ECO:0000256" key="5">
    <source>
        <dbReference type="ARBA" id="ARBA00023136"/>
    </source>
</evidence>
<feature type="transmembrane region" description="Helical" evidence="6">
    <location>
        <begin position="309"/>
        <end position="327"/>
    </location>
</feature>
<evidence type="ECO:0000256" key="1">
    <source>
        <dbReference type="ARBA" id="ARBA00004141"/>
    </source>
</evidence>
<evidence type="ECO:0000256" key="6">
    <source>
        <dbReference type="SAM" id="Phobius"/>
    </source>
</evidence>
<dbReference type="EMBL" id="HBFR01040694">
    <property type="protein sequence ID" value="CAD8902543.1"/>
    <property type="molecule type" value="Transcribed_RNA"/>
</dbReference>
<keyword evidence="5 6" id="KW-0472">Membrane</keyword>
<gene>
    <name evidence="7" type="ORF">CHYS00102_LOCUS29762</name>
</gene>
<evidence type="ECO:0008006" key="8">
    <source>
        <dbReference type="Google" id="ProtNLM"/>
    </source>
</evidence>
<evidence type="ECO:0000256" key="3">
    <source>
        <dbReference type="ARBA" id="ARBA00022692"/>
    </source>
</evidence>
<dbReference type="Pfam" id="PF08449">
    <property type="entry name" value="UAA"/>
    <property type="match status" value="1"/>
</dbReference>
<organism evidence="7">
    <name type="scientific">Corethron hystrix</name>
    <dbReference type="NCBI Taxonomy" id="216773"/>
    <lineage>
        <taxon>Eukaryota</taxon>
        <taxon>Sar</taxon>
        <taxon>Stramenopiles</taxon>
        <taxon>Ochrophyta</taxon>
        <taxon>Bacillariophyta</taxon>
        <taxon>Coscinodiscophyceae</taxon>
        <taxon>Corethrophycidae</taxon>
        <taxon>Corethrales</taxon>
        <taxon>Corethraceae</taxon>
        <taxon>Corethron</taxon>
    </lineage>
</organism>
<dbReference type="AlphaFoldDB" id="A0A7S1G179"/>
<reference evidence="7" key="1">
    <citation type="submission" date="2021-01" db="EMBL/GenBank/DDBJ databases">
        <authorList>
            <person name="Corre E."/>
            <person name="Pelletier E."/>
            <person name="Niang G."/>
            <person name="Scheremetjew M."/>
            <person name="Finn R."/>
            <person name="Kale V."/>
            <person name="Holt S."/>
            <person name="Cochrane G."/>
            <person name="Meng A."/>
            <person name="Brown T."/>
            <person name="Cohen L."/>
        </authorList>
    </citation>
    <scope>NUCLEOTIDE SEQUENCE</scope>
    <source>
        <strain evidence="7">308</strain>
    </source>
</reference>
<dbReference type="PANTHER" id="PTHR10778">
    <property type="entry name" value="SOLUTE CARRIER FAMILY 35 MEMBER B"/>
    <property type="match status" value="1"/>
</dbReference>
<accession>A0A7S1G179</accession>
<name>A0A7S1G179_9STRA</name>
<keyword evidence="2" id="KW-0813">Transport</keyword>
<keyword evidence="3 6" id="KW-0812">Transmembrane</keyword>
<proteinExistence type="predicted"/>
<evidence type="ECO:0000256" key="4">
    <source>
        <dbReference type="ARBA" id="ARBA00022989"/>
    </source>
</evidence>
<evidence type="ECO:0000256" key="2">
    <source>
        <dbReference type="ARBA" id="ARBA00022448"/>
    </source>
</evidence>
<dbReference type="PANTHER" id="PTHR10778:SF8">
    <property type="entry name" value="ADENOSINE 3'-PHOSPHO 5'-PHOSPHOSULFATE TRANSPORTER 2"/>
    <property type="match status" value="1"/>
</dbReference>
<sequence>MAAGGVAFTLVYGYLQELIVVQIFDRELALFLATVQFMGYAVWSAALRRLTPRTPRTPTAKFGAVSGAGASALSISHRPTPAPVPFRKYMWLSILRAFDLGFTNLGMKYLNYPAKTLIKSCRVVFTMAAGAVVQGKKYRPAEYATVSLMVMGLVVFMRADMKTSAVFAPVGIILLVASLMCDAVLSTNSETLMKTHDINQDEFIFRLYSISLVAMGAAAALDGEMTAGLSFVLRPGTMHEVVHGSVPTWTAGGKMAALFVFASTGFLGSSCAGAITKRFSALAMSIVSTTRKAASLFLSFLFFPKECTTQHMVGMAMFVVALFVKSMRAGRKGMRSRGEEADKKQGGALPMTRFDERRII</sequence>